<dbReference type="PANTHER" id="PTHR34761">
    <property type="entry name" value="NUCLEOLUS AND NEURAL PROGENITOR PROTEIN"/>
    <property type="match status" value="1"/>
</dbReference>
<keyword evidence="3" id="KW-1185">Reference proteome</keyword>
<dbReference type="AlphaFoldDB" id="T1I528"/>
<dbReference type="InParanoid" id="T1I528"/>
<dbReference type="Proteomes" id="UP000015103">
    <property type="component" value="Unassembled WGS sequence"/>
</dbReference>
<name>T1I528_RHOPR</name>
<dbReference type="STRING" id="13249.T1I528"/>
<dbReference type="HOGENOM" id="CLU_850772_0_0_1"/>
<dbReference type="Pfam" id="PF14780">
    <property type="entry name" value="NEPRO_N"/>
    <property type="match status" value="1"/>
</dbReference>
<dbReference type="VEuPathDB" id="VectorBase:RPRC011397"/>
<dbReference type="EnsemblMetazoa" id="RPRC011397-RA">
    <property type="protein sequence ID" value="RPRC011397-PA"/>
    <property type="gene ID" value="RPRC011397"/>
</dbReference>
<dbReference type="EMBL" id="ACPB03010531">
    <property type="status" value="NOT_ANNOTATED_CDS"/>
    <property type="molecule type" value="Genomic_DNA"/>
</dbReference>
<evidence type="ECO:0000313" key="2">
    <source>
        <dbReference type="EnsemblMetazoa" id="RPRC011397-PA"/>
    </source>
</evidence>
<dbReference type="InterPro" id="IPR052835">
    <property type="entry name" value="Nepro"/>
</dbReference>
<feature type="domain" description="Nucleolus and neural progenitor protein-like N-terminal" evidence="1">
    <location>
        <begin position="11"/>
        <end position="168"/>
    </location>
</feature>
<organism evidence="2 3">
    <name type="scientific">Rhodnius prolixus</name>
    <name type="common">Triatomid bug</name>
    <dbReference type="NCBI Taxonomy" id="13249"/>
    <lineage>
        <taxon>Eukaryota</taxon>
        <taxon>Metazoa</taxon>
        <taxon>Ecdysozoa</taxon>
        <taxon>Arthropoda</taxon>
        <taxon>Hexapoda</taxon>
        <taxon>Insecta</taxon>
        <taxon>Pterygota</taxon>
        <taxon>Neoptera</taxon>
        <taxon>Paraneoptera</taxon>
        <taxon>Hemiptera</taxon>
        <taxon>Heteroptera</taxon>
        <taxon>Panheteroptera</taxon>
        <taxon>Cimicomorpha</taxon>
        <taxon>Reduviidae</taxon>
        <taxon>Triatominae</taxon>
        <taxon>Rhodnius</taxon>
    </lineage>
</organism>
<dbReference type="OMA" id="NSFRNMP"/>
<evidence type="ECO:0000313" key="3">
    <source>
        <dbReference type="Proteomes" id="UP000015103"/>
    </source>
</evidence>
<evidence type="ECO:0000259" key="1">
    <source>
        <dbReference type="Pfam" id="PF14780"/>
    </source>
</evidence>
<sequence length="327" mass="37510">MISRQLICQNTAETSAKLSKILKKIRRSLEEISCLDVDAALISRLIFRMKKVFRRDKLLQSMQKINRCLTSLLEVNLPSTIKELDDCTHENNGPTKEMLQWAMLSLQRYAALLHILIARCTTAVPNLNDKLSSGHHWNIASIVLGVLGRLWVLSCHVRKKSCLWYKQLGRFIPRAHEMEDNYLISSHNFPQDLATWLENLFPPTQQPANSCSSALTESKEAAVKSDDAVEVQNEETKSAMFFNEDLGEVISRESLNDSKKPKQKLMKQIKPFTSSADLLKFIESEKSLRKKDLTAAKTKHLKNKTWNRLYESLTDLLRFTDKKIHLA</sequence>
<proteinExistence type="predicted"/>
<reference evidence="2" key="1">
    <citation type="submission" date="2015-05" db="UniProtKB">
        <authorList>
            <consortium name="EnsemblMetazoa"/>
        </authorList>
    </citation>
    <scope>IDENTIFICATION</scope>
</reference>
<dbReference type="FunCoup" id="T1I528">
    <property type="interactions" value="74"/>
</dbReference>
<dbReference type="InterPro" id="IPR027951">
    <property type="entry name" value="Nepro_N"/>
</dbReference>
<dbReference type="eggNOG" id="ENOG502T74X">
    <property type="taxonomic scope" value="Eukaryota"/>
</dbReference>
<accession>T1I528</accession>
<dbReference type="GO" id="GO:0045747">
    <property type="term" value="P:positive regulation of Notch signaling pathway"/>
    <property type="evidence" value="ECO:0007669"/>
    <property type="project" value="TreeGrafter"/>
</dbReference>
<dbReference type="GO" id="GO:0005634">
    <property type="term" value="C:nucleus"/>
    <property type="evidence" value="ECO:0007669"/>
    <property type="project" value="TreeGrafter"/>
</dbReference>
<protein>
    <submittedName>
        <fullName evidence="2">DUF4477 domain-containing protein</fullName>
    </submittedName>
</protein>
<dbReference type="PANTHER" id="PTHR34761:SF1">
    <property type="entry name" value="NUCLEOLUS AND NEURAL PROGENITOR PROTEIN"/>
    <property type="match status" value="1"/>
</dbReference>